<organism evidence="4 5">
    <name type="scientific">Johnsonella ignava ATCC 51276</name>
    <dbReference type="NCBI Taxonomy" id="679200"/>
    <lineage>
        <taxon>Bacteria</taxon>
        <taxon>Bacillati</taxon>
        <taxon>Bacillota</taxon>
        <taxon>Clostridia</taxon>
        <taxon>Lachnospirales</taxon>
        <taxon>Lachnospiraceae</taxon>
        <taxon>Johnsonella</taxon>
    </lineage>
</organism>
<keyword evidence="5" id="KW-1185">Reference proteome</keyword>
<dbReference type="RefSeq" id="WP_005541625.1">
    <property type="nucleotide sequence ID" value="NZ_JH378836.1"/>
</dbReference>
<protein>
    <recommendedName>
        <fullName evidence="3">N-acetyltransferase domain-containing protein</fullName>
    </recommendedName>
</protein>
<evidence type="ECO:0000256" key="1">
    <source>
        <dbReference type="ARBA" id="ARBA00022679"/>
    </source>
</evidence>
<dbReference type="HOGENOM" id="CLU_070012_1_0_9"/>
<reference evidence="4 5" key="1">
    <citation type="submission" date="2011-08" db="EMBL/GenBank/DDBJ databases">
        <title>The Genome Sequence of Johnsonella ignava ATCC 51276.</title>
        <authorList>
            <consortium name="The Broad Institute Genome Sequencing Platform"/>
            <person name="Earl A."/>
            <person name="Ward D."/>
            <person name="Feldgarden M."/>
            <person name="Gevers D."/>
            <person name="Izard J."/>
            <person name="Blanton J.M."/>
            <person name="Baranova O.V."/>
            <person name="Dewhirst F.E."/>
            <person name="Young S.K."/>
            <person name="Zeng Q."/>
            <person name="Gargeya S."/>
            <person name="Fitzgerald M."/>
            <person name="Haas B."/>
            <person name="Abouelleil A."/>
            <person name="Alvarado L."/>
            <person name="Arachchi H.M."/>
            <person name="Berlin A."/>
            <person name="Brown A."/>
            <person name="Chapman S.B."/>
            <person name="Chen Z."/>
            <person name="Dunbar C."/>
            <person name="Freedman E."/>
            <person name="Gearin G."/>
            <person name="Gellesch M."/>
            <person name="Goldberg J."/>
            <person name="Griggs A."/>
            <person name="Gujja S."/>
            <person name="Heiman D."/>
            <person name="Howarth C."/>
            <person name="Larson L."/>
            <person name="Lui A."/>
            <person name="MacDonald P.J.P."/>
            <person name="Montmayeur A."/>
            <person name="Murphy C."/>
            <person name="Neiman D."/>
            <person name="Pearson M."/>
            <person name="Priest M."/>
            <person name="Roberts A."/>
            <person name="Saif S."/>
            <person name="Shea T."/>
            <person name="Shenoy N."/>
            <person name="Sisk P."/>
            <person name="Stolte C."/>
            <person name="Sykes S."/>
            <person name="Wortman J."/>
            <person name="Nusbaum C."/>
            <person name="Birren B."/>
        </authorList>
    </citation>
    <scope>NUCLEOTIDE SEQUENCE [LARGE SCALE GENOMIC DNA]</scope>
    <source>
        <strain evidence="4 5">ATCC 51276</strain>
    </source>
</reference>
<dbReference type="OrthoDB" id="7163760at2"/>
<name>G5GJU0_9FIRM</name>
<feature type="domain" description="N-acetyltransferase" evidence="3">
    <location>
        <begin position="157"/>
        <end position="297"/>
    </location>
</feature>
<dbReference type="EMBL" id="ACZL01000031">
    <property type="protein sequence ID" value="EHI54983.1"/>
    <property type="molecule type" value="Genomic_DNA"/>
</dbReference>
<evidence type="ECO:0000313" key="4">
    <source>
        <dbReference type="EMBL" id="EHI54983.1"/>
    </source>
</evidence>
<gene>
    <name evidence="4" type="ORF">HMPREF9333_01830</name>
</gene>
<keyword evidence="1" id="KW-0808">Transferase</keyword>
<dbReference type="AlphaFoldDB" id="G5GJU0"/>
<accession>G5GJU0</accession>
<evidence type="ECO:0000259" key="3">
    <source>
        <dbReference type="PROSITE" id="PS51186"/>
    </source>
</evidence>
<dbReference type="InterPro" id="IPR016181">
    <property type="entry name" value="Acyl_CoA_acyltransferase"/>
</dbReference>
<proteinExistence type="predicted"/>
<evidence type="ECO:0000313" key="5">
    <source>
        <dbReference type="Proteomes" id="UP000003011"/>
    </source>
</evidence>
<dbReference type="Pfam" id="PF00583">
    <property type="entry name" value="Acetyltransf_1"/>
    <property type="match status" value="1"/>
</dbReference>
<dbReference type="Proteomes" id="UP000003011">
    <property type="component" value="Unassembled WGS sequence"/>
</dbReference>
<comment type="caution">
    <text evidence="4">The sequence shown here is derived from an EMBL/GenBank/DDBJ whole genome shotgun (WGS) entry which is preliminary data.</text>
</comment>
<dbReference type="PANTHER" id="PTHR43420">
    <property type="entry name" value="ACETYLTRANSFERASE"/>
    <property type="match status" value="1"/>
</dbReference>
<dbReference type="GO" id="GO:0016747">
    <property type="term" value="F:acyltransferase activity, transferring groups other than amino-acyl groups"/>
    <property type="evidence" value="ECO:0007669"/>
    <property type="project" value="InterPro"/>
</dbReference>
<dbReference type="SUPFAM" id="SSF55729">
    <property type="entry name" value="Acyl-CoA N-acyltransferases (Nat)"/>
    <property type="match status" value="1"/>
</dbReference>
<dbReference type="CDD" id="cd04301">
    <property type="entry name" value="NAT_SF"/>
    <property type="match status" value="1"/>
</dbReference>
<dbReference type="InterPro" id="IPR000182">
    <property type="entry name" value="GNAT_dom"/>
</dbReference>
<evidence type="ECO:0000256" key="2">
    <source>
        <dbReference type="ARBA" id="ARBA00023315"/>
    </source>
</evidence>
<dbReference type="eggNOG" id="COG0456">
    <property type="taxonomic scope" value="Bacteria"/>
</dbReference>
<dbReference type="STRING" id="679200.HMPREF9333_01830"/>
<keyword evidence="2" id="KW-0012">Acyltransferase</keyword>
<dbReference type="InterPro" id="IPR050680">
    <property type="entry name" value="YpeA/RimI_acetyltransf"/>
</dbReference>
<dbReference type="PROSITE" id="PS51186">
    <property type="entry name" value="GNAT"/>
    <property type="match status" value="1"/>
</dbReference>
<dbReference type="PANTHER" id="PTHR43420:SF12">
    <property type="entry name" value="N-ACETYLTRANSFERASE DOMAIN-CONTAINING PROTEIN"/>
    <property type="match status" value="1"/>
</dbReference>
<sequence length="297" mass="34909">MNTDLTIILKNKLDSQLQNDIDNLLRICCDFEPICVSFPFDEESCIYILGYKNNILICMIPLIYISEGLYECSAWTHPDFRRMGFFKMLWSFALKKLPDNSSVQFINDANSILGRFAAKKINALKIYTQHLMSLDLTTIPEYMPDYFFKVLPVSVVQTNKTVKTHKAEPLNTDEKSSHSDLTDTDNSNHYIIKSDKRERKLNLFQGTVVAEFNIINYKSKKDIYFYGFFINKKLRGKGFGYYIFNYILNFLKKSGHRMIYLQVEDSNVPAFRIYRKSGFYVIEAVEYYEFVLRKQNH</sequence>
<dbReference type="Gene3D" id="3.40.630.30">
    <property type="match status" value="1"/>
</dbReference>